<organism evidence="2">
    <name type="scientific">hydrothermal vent metagenome</name>
    <dbReference type="NCBI Taxonomy" id="652676"/>
    <lineage>
        <taxon>unclassified sequences</taxon>
        <taxon>metagenomes</taxon>
        <taxon>ecological metagenomes</taxon>
    </lineage>
</organism>
<dbReference type="GO" id="GO:0047134">
    <property type="term" value="F:protein-disulfide reductase [NAD(P)H] activity"/>
    <property type="evidence" value="ECO:0007669"/>
    <property type="project" value="UniProtKB-EC"/>
</dbReference>
<proteinExistence type="predicted"/>
<accession>A0A3B0UBC5</accession>
<name>A0A3B0UBC5_9ZZZZ</name>
<dbReference type="Pfam" id="PF11412">
    <property type="entry name" value="DsbD_N"/>
    <property type="match status" value="1"/>
</dbReference>
<dbReference type="InterPro" id="IPR028250">
    <property type="entry name" value="DsbDN"/>
</dbReference>
<dbReference type="EMBL" id="UOES01000377">
    <property type="protein sequence ID" value="VAW28291.1"/>
    <property type="molecule type" value="Genomic_DNA"/>
</dbReference>
<keyword evidence="2" id="KW-0560">Oxidoreductase</keyword>
<reference evidence="2" key="1">
    <citation type="submission" date="2018-06" db="EMBL/GenBank/DDBJ databases">
        <authorList>
            <person name="Zhirakovskaya E."/>
        </authorList>
    </citation>
    <scope>NUCLEOTIDE SEQUENCE</scope>
</reference>
<evidence type="ECO:0000313" key="2">
    <source>
        <dbReference type="EMBL" id="VAW28291.1"/>
    </source>
</evidence>
<evidence type="ECO:0000259" key="1">
    <source>
        <dbReference type="Pfam" id="PF11412"/>
    </source>
</evidence>
<protein>
    <submittedName>
        <fullName evidence="2">Cytochrome c-type biogenesis protein DsbD, protein-disulfide reductase</fullName>
        <ecNumber evidence="2">1.8.1.8</ecNumber>
    </submittedName>
</protein>
<dbReference type="AlphaFoldDB" id="A0A3B0UBC5"/>
<gene>
    <name evidence="2" type="ORF">MNBD_BACTEROID06-1181</name>
</gene>
<feature type="domain" description="Thiol:disulfide interchange protein DsbD N-terminal" evidence="1">
    <location>
        <begin position="38"/>
        <end position="135"/>
    </location>
</feature>
<feature type="non-terminal residue" evidence="2">
    <location>
        <position position="137"/>
    </location>
</feature>
<sequence length="137" mass="15833">MKKALLILFFLASIISQAQILQPAVWQYELSTGDYKIDDEIELIFKANIDKGWHLYSSDFDPELGPMVTTFTFTPNSSYELVGELRAINPKKGYDEIFEGDYTYFEGKGEFRQTIKVLEEALHFNGNYEYQVCTDTD</sequence>
<dbReference type="EC" id="1.8.1.8" evidence="2"/>